<evidence type="ECO:0000256" key="11">
    <source>
        <dbReference type="ARBA" id="ARBA00023167"/>
    </source>
</evidence>
<name>A0A1C3HA33_SERMA</name>
<evidence type="ECO:0000256" key="2">
    <source>
        <dbReference type="ARBA" id="ARBA00011738"/>
    </source>
</evidence>
<keyword evidence="6" id="KW-0658">Purine biosynthesis</keyword>
<evidence type="ECO:0000256" key="12">
    <source>
        <dbReference type="ARBA" id="ARBA00023268"/>
    </source>
</evidence>
<keyword evidence="5" id="KW-0028">Amino-acid biosynthesis</keyword>
<dbReference type="GO" id="GO:0005829">
    <property type="term" value="C:cytosol"/>
    <property type="evidence" value="ECO:0007669"/>
    <property type="project" value="TreeGrafter"/>
</dbReference>
<proteinExistence type="predicted"/>
<evidence type="ECO:0000256" key="9">
    <source>
        <dbReference type="ARBA" id="ARBA00023002"/>
    </source>
</evidence>
<dbReference type="FunFam" id="3.40.50.10860:FF:000005">
    <property type="entry name" value="C-1-tetrahydrofolate synthase, cytoplasmic, putative"/>
    <property type="match status" value="1"/>
</dbReference>
<keyword evidence="8" id="KW-0521">NADP</keyword>
<dbReference type="GO" id="GO:0004488">
    <property type="term" value="F:methylenetetrahydrofolate dehydrogenase (NADP+) activity"/>
    <property type="evidence" value="ECO:0007669"/>
    <property type="project" value="InterPro"/>
</dbReference>
<accession>A0A1C3HA33</accession>
<dbReference type="EC" id="3.5.4.9" evidence="3"/>
<keyword evidence="11" id="KW-0486">Methionine biosynthesis</keyword>
<evidence type="ECO:0000256" key="8">
    <source>
        <dbReference type="ARBA" id="ARBA00022857"/>
    </source>
</evidence>
<dbReference type="SUPFAM" id="SSF53223">
    <property type="entry name" value="Aminoacid dehydrogenase-like, N-terminal domain"/>
    <property type="match status" value="1"/>
</dbReference>
<dbReference type="Gene3D" id="3.40.50.10860">
    <property type="entry name" value="Leucine Dehydrogenase, chain A, domain 1"/>
    <property type="match status" value="1"/>
</dbReference>
<dbReference type="InterPro" id="IPR000672">
    <property type="entry name" value="THF_DH/CycHdrlase"/>
</dbReference>
<dbReference type="GO" id="GO:0004477">
    <property type="term" value="F:methenyltetrahydrofolate cyclohydrolase activity"/>
    <property type="evidence" value="ECO:0007669"/>
    <property type="project" value="UniProtKB-EC"/>
</dbReference>
<dbReference type="PANTHER" id="PTHR48099:SF5">
    <property type="entry name" value="C-1-TETRAHYDROFOLATE SYNTHASE, CYTOPLASMIC"/>
    <property type="match status" value="1"/>
</dbReference>
<dbReference type="InterPro" id="IPR020867">
    <property type="entry name" value="THF_DH/CycHdrlase_CS"/>
</dbReference>
<dbReference type="AlphaFoldDB" id="A0A1C3HA33"/>
<dbReference type="PANTHER" id="PTHR48099">
    <property type="entry name" value="C-1-TETRAHYDROFOLATE SYNTHASE, CYTOPLASMIC-RELATED"/>
    <property type="match status" value="1"/>
</dbReference>
<dbReference type="InterPro" id="IPR046346">
    <property type="entry name" value="Aminoacid_DH-like_N_sf"/>
</dbReference>
<keyword evidence="12" id="KW-0511">Multifunctional enzyme</keyword>
<sequence length="151" mass="16328">MSAKIIDGKTIAQQVRNEVAEQVKQRLAAGKRAPGLAVVLVGENPASQIYVASKRRACDEVGFLSRSYDLPAATSEAELLALIDQLNADEEIDGILVQLPLPAGIDNVKVLERIHDDVDGFPPYNVGRLCQRAPKRPPVHAARHRHPAGAL</sequence>
<dbReference type="GO" id="GO:0000105">
    <property type="term" value="P:L-histidine biosynthetic process"/>
    <property type="evidence" value="ECO:0007669"/>
    <property type="project" value="UniProtKB-KW"/>
</dbReference>
<dbReference type="GO" id="GO:0006164">
    <property type="term" value="P:purine nucleotide biosynthetic process"/>
    <property type="evidence" value="ECO:0007669"/>
    <property type="project" value="UniProtKB-KW"/>
</dbReference>
<dbReference type="InterPro" id="IPR020630">
    <property type="entry name" value="THF_DH/CycHdrlase_cat_dom"/>
</dbReference>
<evidence type="ECO:0000256" key="6">
    <source>
        <dbReference type="ARBA" id="ARBA00022755"/>
    </source>
</evidence>
<keyword evidence="4" id="KW-0554">One-carbon metabolism</keyword>
<feature type="domain" description="Tetrahydrofolate dehydrogenase/cyclohydrolase catalytic" evidence="13">
    <location>
        <begin position="6"/>
        <end position="117"/>
    </location>
</feature>
<evidence type="ECO:0000256" key="1">
    <source>
        <dbReference type="ARBA" id="ARBA00004777"/>
    </source>
</evidence>
<keyword evidence="9" id="KW-0560">Oxidoreductase</keyword>
<dbReference type="PROSITE" id="PS00766">
    <property type="entry name" value="THF_DHG_CYH_1"/>
    <property type="match status" value="1"/>
</dbReference>
<evidence type="ECO:0000259" key="13">
    <source>
        <dbReference type="Pfam" id="PF00763"/>
    </source>
</evidence>
<comment type="subunit">
    <text evidence="2">Homodimer.</text>
</comment>
<evidence type="ECO:0000256" key="7">
    <source>
        <dbReference type="ARBA" id="ARBA00022801"/>
    </source>
</evidence>
<gene>
    <name evidence="14" type="primary">folD_3</name>
    <name evidence="14" type="ORF">PWN146_00563</name>
</gene>
<evidence type="ECO:0000256" key="4">
    <source>
        <dbReference type="ARBA" id="ARBA00022563"/>
    </source>
</evidence>
<reference evidence="14" key="1">
    <citation type="submission" date="2016-05" db="EMBL/GenBank/DDBJ databases">
        <authorList>
            <person name="Cock P.J.A."/>
            <person name="Cock P.J.A."/>
        </authorList>
    </citation>
    <scope>NUCLEOTIDE SEQUENCE</scope>
    <source>
        <strain evidence="14">PWN146_assembly</strain>
    </source>
</reference>
<evidence type="ECO:0000256" key="5">
    <source>
        <dbReference type="ARBA" id="ARBA00022605"/>
    </source>
</evidence>
<evidence type="ECO:0000313" key="14">
    <source>
        <dbReference type="EMBL" id="SAY41898.1"/>
    </source>
</evidence>
<keyword evidence="10" id="KW-0368">Histidine biosynthesis</keyword>
<protein>
    <recommendedName>
        <fullName evidence="3">methenyltetrahydrofolate cyclohydrolase</fullName>
        <ecNumber evidence="3">3.5.4.9</ecNumber>
    </recommendedName>
</protein>
<dbReference type="PRINTS" id="PR00085">
    <property type="entry name" value="THFDHDRGNASE"/>
</dbReference>
<dbReference type="GO" id="GO:0035999">
    <property type="term" value="P:tetrahydrofolate interconversion"/>
    <property type="evidence" value="ECO:0007669"/>
    <property type="project" value="TreeGrafter"/>
</dbReference>
<comment type="pathway">
    <text evidence="1">One-carbon metabolism; tetrahydrofolate interconversion.</text>
</comment>
<evidence type="ECO:0000256" key="3">
    <source>
        <dbReference type="ARBA" id="ARBA00012776"/>
    </source>
</evidence>
<dbReference type="GO" id="GO:0009086">
    <property type="term" value="P:methionine biosynthetic process"/>
    <property type="evidence" value="ECO:0007669"/>
    <property type="project" value="UniProtKB-KW"/>
</dbReference>
<organism evidence="14">
    <name type="scientific">Serratia marcescens</name>
    <dbReference type="NCBI Taxonomy" id="615"/>
    <lineage>
        <taxon>Bacteria</taxon>
        <taxon>Pseudomonadati</taxon>
        <taxon>Pseudomonadota</taxon>
        <taxon>Gammaproteobacteria</taxon>
        <taxon>Enterobacterales</taxon>
        <taxon>Yersiniaceae</taxon>
        <taxon>Serratia</taxon>
    </lineage>
</organism>
<dbReference type="Pfam" id="PF00763">
    <property type="entry name" value="THF_DHG_CYH"/>
    <property type="match status" value="1"/>
</dbReference>
<dbReference type="EMBL" id="LT575490">
    <property type="protein sequence ID" value="SAY41898.1"/>
    <property type="molecule type" value="Genomic_DNA"/>
</dbReference>
<keyword evidence="7" id="KW-0378">Hydrolase</keyword>
<evidence type="ECO:0000256" key="10">
    <source>
        <dbReference type="ARBA" id="ARBA00023102"/>
    </source>
</evidence>